<feature type="coiled-coil region" evidence="4">
    <location>
        <begin position="884"/>
        <end position="1017"/>
    </location>
</feature>
<feature type="region of interest" description="Disordered" evidence="5">
    <location>
        <begin position="789"/>
        <end position="870"/>
    </location>
</feature>
<sequence length="1036" mass="118335">MHFSPARILLLFFCLFTASSARVVPSVADPTSASCFDRSGAEVCAWYRDRGFCSEKIVQTWMREGCERTYRASETRLGVAPDVCLHSKREIRIFRKSGGWSFQYNQSFQSPPNGASRHEMQKAHRDVCAPASESPRRMESQHHGPPPGVSLEPEAQPQAEYQDPTPEFVVYREVDLQTLQNPQLYEQHWLEGDFGDQGQLLEVSENYAFVSDEPGVYQLEDGSGYVYATAMDGYEEYGVEMADVELQAGVPIESDDEIIDVVNGTPPPQPIPIGYIAEEQQHQEVPMNYVAEEQPEQTPDEPKKESGEVLLRSCLVKDQRQPKPAGKVHFANKYRLHELPGGVDEQVARMSMHRSEVFIRKYSRRKMWSDRNRGIPLELKFRRSNASVSTEDYHTSMELQPPEGLEELDPWKPQFRCCTTLYGHQRGITRVRFSPDGRLLASASNDSTIKVWSFDNEALENTFIGHRLAINDIAWFPDSRNLLSASSDGTLILWDIKECMRLHTFEGHEEAVLCCAVDPHEGRRAASSSDEFIRVWDIVGRSLLFELERHDSIVTSLSFHKDGIQLASTGMDGHILLWDTETGEPLDSFLGTPGEDFQEPLSFIQYTRNGKFLLTSSLKSELKLWNVEKKTVVKKYKGYVNERGYLTAGFLTSKGRPTIVLSGSEDEKVRVWNVNTMQIIQTIPVAEDGNALAVDVHPDRFIFACASASDRDAVIRVLHAADNQTKGSQHENPAILAPHYAHPAGGGGRIDECRALPRADGRRRDVCVYVSFGPLVQLRESRNKISLFSLPMGRHSRSRSRSRDRRRRSRSRSYSRREHRHRDRSREKRRRRRHRSGSEEEFQRRRKERSPSPPGPSPSIENEASTSGMLPPVAIPAEISKELYNKEKTNVEELSKAAKDWLDNRVLEQVKAQVGDFNALLEERLEQARADMEIHLRQQIEQEMRHEVDEYRKKEEDSRKRCEALEAELRAKLKALEESEMKVKEERLRMLEVKSKLEAERQELQKERMNMNKAEQCAILNKGGLRAPIKLKFGGK</sequence>
<keyword evidence="8" id="KW-1185">Reference proteome</keyword>
<evidence type="ECO:0000259" key="7">
    <source>
        <dbReference type="Pfam" id="PF25175"/>
    </source>
</evidence>
<keyword evidence="2" id="KW-0677">Repeat</keyword>
<evidence type="ECO:0000256" key="2">
    <source>
        <dbReference type="ARBA" id="ARBA00022737"/>
    </source>
</evidence>
<dbReference type="Gene3D" id="2.130.10.10">
    <property type="entry name" value="YVTN repeat-like/Quinoprotein amine dehydrogenase"/>
    <property type="match status" value="1"/>
</dbReference>
<evidence type="ECO:0000256" key="5">
    <source>
        <dbReference type="SAM" id="MobiDB-lite"/>
    </source>
</evidence>
<evidence type="ECO:0000256" key="6">
    <source>
        <dbReference type="SAM" id="SignalP"/>
    </source>
</evidence>
<reference evidence="9" key="1">
    <citation type="submission" date="2016-11" db="UniProtKB">
        <authorList>
            <consortium name="WormBaseParasite"/>
        </authorList>
    </citation>
    <scope>IDENTIFICATION</scope>
</reference>
<keyword evidence="1 3" id="KW-0853">WD repeat</keyword>
<dbReference type="InterPro" id="IPR001680">
    <property type="entry name" value="WD40_rpt"/>
</dbReference>
<dbReference type="PROSITE" id="PS50082">
    <property type="entry name" value="WD_REPEATS_2"/>
    <property type="match status" value="5"/>
</dbReference>
<keyword evidence="6" id="KW-0732">Signal</keyword>
<dbReference type="SUPFAM" id="SSF50978">
    <property type="entry name" value="WD40 repeat-like"/>
    <property type="match status" value="1"/>
</dbReference>
<dbReference type="GO" id="GO:0048188">
    <property type="term" value="C:Set1C/COMPASS complex"/>
    <property type="evidence" value="ECO:0007669"/>
    <property type="project" value="TreeGrafter"/>
</dbReference>
<dbReference type="AlphaFoldDB" id="A0A1I8A262"/>
<dbReference type="PANTHER" id="PTHR22847">
    <property type="entry name" value="WD40 REPEAT PROTEIN"/>
    <property type="match status" value="1"/>
</dbReference>
<dbReference type="CDD" id="cd00200">
    <property type="entry name" value="WD40"/>
    <property type="match status" value="1"/>
</dbReference>
<protein>
    <submittedName>
        <fullName evidence="9">WD_REPEATS_REGION domain-containing protein</fullName>
    </submittedName>
</protein>
<dbReference type="InterPro" id="IPR019775">
    <property type="entry name" value="WD40_repeat_CS"/>
</dbReference>
<dbReference type="WBParaSite" id="L893_g31931.t1">
    <property type="protein sequence ID" value="L893_g31931.t1"/>
    <property type="gene ID" value="L893_g31931"/>
</dbReference>
<feature type="repeat" description="WD" evidence="3">
    <location>
        <begin position="547"/>
        <end position="588"/>
    </location>
</feature>
<feature type="region of interest" description="Disordered" evidence="5">
    <location>
        <begin position="108"/>
        <end position="161"/>
    </location>
</feature>
<feature type="compositionally biased region" description="Basic residues" evidence="5">
    <location>
        <begin position="794"/>
        <end position="835"/>
    </location>
</feature>
<dbReference type="GO" id="GO:0042393">
    <property type="term" value="F:histone binding"/>
    <property type="evidence" value="ECO:0007669"/>
    <property type="project" value="TreeGrafter"/>
</dbReference>
<feature type="repeat" description="WD" evidence="3">
    <location>
        <begin position="421"/>
        <end position="462"/>
    </location>
</feature>
<name>A0A1I8A262_9BILA</name>
<feature type="signal peptide" evidence="6">
    <location>
        <begin position="1"/>
        <end position="21"/>
    </location>
</feature>
<dbReference type="Proteomes" id="UP000095287">
    <property type="component" value="Unplaced"/>
</dbReference>
<dbReference type="InterPro" id="IPR036322">
    <property type="entry name" value="WD40_repeat_dom_sf"/>
</dbReference>
<feature type="repeat" description="WD" evidence="3">
    <location>
        <begin position="660"/>
        <end position="682"/>
    </location>
</feature>
<proteinExistence type="predicted"/>
<feature type="repeat" description="WD" evidence="3">
    <location>
        <begin position="463"/>
        <end position="504"/>
    </location>
</feature>
<dbReference type="Pfam" id="PF25175">
    <property type="entry name" value="Beta-prop_WDR5"/>
    <property type="match status" value="1"/>
</dbReference>
<accession>A0A1I8A262</accession>
<dbReference type="InterPro" id="IPR015943">
    <property type="entry name" value="WD40/YVTN_repeat-like_dom_sf"/>
</dbReference>
<dbReference type="InterPro" id="IPR059122">
    <property type="entry name" value="Beta-prop_WDR5-like"/>
</dbReference>
<feature type="chain" id="PRO_5009314183" evidence="6">
    <location>
        <begin position="22"/>
        <end position="1036"/>
    </location>
</feature>
<organism evidence="8 9">
    <name type="scientific">Steinernema glaseri</name>
    <dbReference type="NCBI Taxonomy" id="37863"/>
    <lineage>
        <taxon>Eukaryota</taxon>
        <taxon>Metazoa</taxon>
        <taxon>Ecdysozoa</taxon>
        <taxon>Nematoda</taxon>
        <taxon>Chromadorea</taxon>
        <taxon>Rhabditida</taxon>
        <taxon>Tylenchina</taxon>
        <taxon>Panagrolaimomorpha</taxon>
        <taxon>Strongyloidoidea</taxon>
        <taxon>Steinernematidae</taxon>
        <taxon>Steinernema</taxon>
    </lineage>
</organism>
<dbReference type="PROSITE" id="PS00678">
    <property type="entry name" value="WD_REPEATS_1"/>
    <property type="match status" value="2"/>
</dbReference>
<dbReference type="InterPro" id="IPR033371">
    <property type="entry name" value="ARGLU1"/>
</dbReference>
<evidence type="ECO:0000256" key="4">
    <source>
        <dbReference type="SAM" id="Coils"/>
    </source>
</evidence>
<dbReference type="SMART" id="SM00320">
    <property type="entry name" value="WD40"/>
    <property type="match status" value="7"/>
</dbReference>
<dbReference type="InterPro" id="IPR020472">
    <property type="entry name" value="WD40_PAC1"/>
</dbReference>
<keyword evidence="4" id="KW-0175">Coiled coil</keyword>
<feature type="repeat" description="WD" evidence="3">
    <location>
        <begin position="505"/>
        <end position="538"/>
    </location>
</feature>
<feature type="domain" description="WDR5-like beta-propeller" evidence="7">
    <location>
        <begin position="420"/>
        <end position="717"/>
    </location>
</feature>
<dbReference type="PRINTS" id="PR00320">
    <property type="entry name" value="GPROTEINBRPT"/>
</dbReference>
<evidence type="ECO:0000313" key="9">
    <source>
        <dbReference type="WBParaSite" id="L893_g31931.t1"/>
    </source>
</evidence>
<evidence type="ECO:0000313" key="8">
    <source>
        <dbReference type="Proteomes" id="UP000095287"/>
    </source>
</evidence>
<evidence type="ECO:0000256" key="1">
    <source>
        <dbReference type="ARBA" id="ARBA00022574"/>
    </source>
</evidence>
<dbReference type="PANTHER" id="PTHR22847:SF637">
    <property type="entry name" value="WD REPEAT DOMAIN 5B"/>
    <property type="match status" value="1"/>
</dbReference>
<dbReference type="PROSITE" id="PS50294">
    <property type="entry name" value="WD_REPEATS_REGION"/>
    <property type="match status" value="4"/>
</dbReference>
<evidence type="ECO:0000256" key="3">
    <source>
        <dbReference type="PROSITE-ProRule" id="PRU00221"/>
    </source>
</evidence>
<dbReference type="Pfam" id="PF15346">
    <property type="entry name" value="ARGLU"/>
    <property type="match status" value="1"/>
</dbReference>
<feature type="compositionally biased region" description="Basic and acidic residues" evidence="5">
    <location>
        <begin position="116"/>
        <end position="127"/>
    </location>
</feature>